<evidence type="ECO:0000256" key="1">
    <source>
        <dbReference type="SAM" id="MobiDB-lite"/>
    </source>
</evidence>
<sequence length="155" mass="16859">MDKGDAPLSASVALHTSSSTLVLSRTLKAYQLSARDFVRVNVESQPSCAFAYGHGTDFDSCRAVDPTHGPTLNLEHDSVLNFGLVPALYFAPFCPFTFDNATVHEDGYAKPRQIKRKSGVTGGENDSAVGRKGRSPPHTSPHACTLAYRYRNDQK</sequence>
<gene>
    <name evidence="2" type="ORF">EVAR_76753_1</name>
</gene>
<organism evidence="2 3">
    <name type="scientific">Eumeta variegata</name>
    <name type="common">Bagworm moth</name>
    <name type="synonym">Eumeta japonica</name>
    <dbReference type="NCBI Taxonomy" id="151549"/>
    <lineage>
        <taxon>Eukaryota</taxon>
        <taxon>Metazoa</taxon>
        <taxon>Ecdysozoa</taxon>
        <taxon>Arthropoda</taxon>
        <taxon>Hexapoda</taxon>
        <taxon>Insecta</taxon>
        <taxon>Pterygota</taxon>
        <taxon>Neoptera</taxon>
        <taxon>Endopterygota</taxon>
        <taxon>Lepidoptera</taxon>
        <taxon>Glossata</taxon>
        <taxon>Ditrysia</taxon>
        <taxon>Tineoidea</taxon>
        <taxon>Psychidae</taxon>
        <taxon>Oiketicinae</taxon>
        <taxon>Eumeta</taxon>
    </lineage>
</organism>
<keyword evidence="3" id="KW-1185">Reference proteome</keyword>
<dbReference type="Proteomes" id="UP000299102">
    <property type="component" value="Unassembled WGS sequence"/>
</dbReference>
<comment type="caution">
    <text evidence="2">The sequence shown here is derived from an EMBL/GenBank/DDBJ whole genome shotgun (WGS) entry which is preliminary data.</text>
</comment>
<dbReference type="AlphaFoldDB" id="A0A4C1SSU5"/>
<feature type="region of interest" description="Disordered" evidence="1">
    <location>
        <begin position="110"/>
        <end position="146"/>
    </location>
</feature>
<proteinExistence type="predicted"/>
<accession>A0A4C1SSU5</accession>
<dbReference type="EMBL" id="BGZK01000017">
    <property type="protein sequence ID" value="GBP05313.1"/>
    <property type="molecule type" value="Genomic_DNA"/>
</dbReference>
<evidence type="ECO:0000313" key="3">
    <source>
        <dbReference type="Proteomes" id="UP000299102"/>
    </source>
</evidence>
<reference evidence="2 3" key="1">
    <citation type="journal article" date="2019" name="Commun. Biol.">
        <title>The bagworm genome reveals a unique fibroin gene that provides high tensile strength.</title>
        <authorList>
            <person name="Kono N."/>
            <person name="Nakamura H."/>
            <person name="Ohtoshi R."/>
            <person name="Tomita M."/>
            <person name="Numata K."/>
            <person name="Arakawa K."/>
        </authorList>
    </citation>
    <scope>NUCLEOTIDE SEQUENCE [LARGE SCALE GENOMIC DNA]</scope>
</reference>
<name>A0A4C1SSU5_EUMVA</name>
<protein>
    <submittedName>
        <fullName evidence="2">Uncharacterized protein</fullName>
    </submittedName>
</protein>
<evidence type="ECO:0000313" key="2">
    <source>
        <dbReference type="EMBL" id="GBP05313.1"/>
    </source>
</evidence>